<sequence>MYSFVVAVGKNNEMGVNNHLPWHLPNDVKYFKQVTWDHTMIMGRKTFESLLKVLPNRHHIILTRDKSYHIDHNRVSVVYSLDELLSKTPGPQEYTVIGGSQIFDLLLPYTDKIYLTRIDKSFEATVYFNEPDPKDWTIIDEKEGILDENNTIPHKFITLERKVKVCS</sequence>
<evidence type="ECO:0000256" key="6">
    <source>
        <dbReference type="ARBA" id="ARBA00023002"/>
    </source>
</evidence>
<evidence type="ECO:0000256" key="1">
    <source>
        <dbReference type="ARBA" id="ARBA00004903"/>
    </source>
</evidence>
<name>A0A6A7K4D2_9FIRM</name>
<dbReference type="CDD" id="cd00209">
    <property type="entry name" value="DHFR"/>
    <property type="match status" value="1"/>
</dbReference>
<dbReference type="GO" id="GO:0005829">
    <property type="term" value="C:cytosol"/>
    <property type="evidence" value="ECO:0007669"/>
    <property type="project" value="TreeGrafter"/>
</dbReference>
<comment type="pathway">
    <text evidence="1 7">Cofactor biosynthesis; tetrahydrofolate biosynthesis; 5,6,7,8-tetrahydrofolate from 7,8-dihydrofolate: step 1/1.</text>
</comment>
<dbReference type="Pfam" id="PF00186">
    <property type="entry name" value="DHFR_1"/>
    <property type="match status" value="1"/>
</dbReference>
<organism evidence="9 10">
    <name type="scientific">Alkalibaculum sporogenes</name>
    <dbReference type="NCBI Taxonomy" id="2655001"/>
    <lineage>
        <taxon>Bacteria</taxon>
        <taxon>Bacillati</taxon>
        <taxon>Bacillota</taxon>
        <taxon>Clostridia</taxon>
        <taxon>Eubacteriales</taxon>
        <taxon>Eubacteriaceae</taxon>
        <taxon>Alkalibaculum</taxon>
    </lineage>
</organism>
<reference evidence="9 10" key="1">
    <citation type="submission" date="2019-10" db="EMBL/GenBank/DDBJ databases">
        <title>Alkalibaculum tamaniensis sp.nov., a new alkaliphilic acetogen, isolated on methoxylated aromatics from a mud volcano.</title>
        <authorList>
            <person name="Khomyakova M.A."/>
            <person name="Merkel A.Y."/>
            <person name="Bonch-Osmolovskaya E.A."/>
            <person name="Slobodkin A.I."/>
        </authorList>
    </citation>
    <scope>NUCLEOTIDE SEQUENCE [LARGE SCALE GENOMIC DNA]</scope>
    <source>
        <strain evidence="9 10">M08DMB</strain>
    </source>
</reference>
<dbReference type="GO" id="GO:0046654">
    <property type="term" value="P:tetrahydrofolate biosynthetic process"/>
    <property type="evidence" value="ECO:0007669"/>
    <property type="project" value="UniProtKB-UniPathway"/>
</dbReference>
<comment type="catalytic activity">
    <reaction evidence="7">
        <text>(6S)-5,6,7,8-tetrahydrofolate + NADP(+) = 7,8-dihydrofolate + NADPH + H(+)</text>
        <dbReference type="Rhea" id="RHEA:15009"/>
        <dbReference type="ChEBI" id="CHEBI:15378"/>
        <dbReference type="ChEBI" id="CHEBI:57451"/>
        <dbReference type="ChEBI" id="CHEBI:57453"/>
        <dbReference type="ChEBI" id="CHEBI:57783"/>
        <dbReference type="ChEBI" id="CHEBI:58349"/>
        <dbReference type="EC" id="1.5.1.3"/>
    </reaction>
</comment>
<dbReference type="GO" id="GO:0006730">
    <property type="term" value="P:one-carbon metabolic process"/>
    <property type="evidence" value="ECO:0007669"/>
    <property type="project" value="UniProtKB-KW"/>
</dbReference>
<dbReference type="PIRSF" id="PIRSF000194">
    <property type="entry name" value="DHFR"/>
    <property type="match status" value="1"/>
</dbReference>
<dbReference type="RefSeq" id="WP_152800668.1">
    <property type="nucleotide sequence ID" value="NZ_WHNX01000001.1"/>
</dbReference>
<dbReference type="Gene3D" id="3.40.430.10">
    <property type="entry name" value="Dihydrofolate Reductase, subunit A"/>
    <property type="match status" value="1"/>
</dbReference>
<evidence type="ECO:0000259" key="8">
    <source>
        <dbReference type="PROSITE" id="PS51330"/>
    </source>
</evidence>
<dbReference type="AlphaFoldDB" id="A0A6A7K4D2"/>
<dbReference type="EC" id="1.5.1.3" evidence="3 7"/>
<dbReference type="PROSITE" id="PS51330">
    <property type="entry name" value="DHFR_2"/>
    <property type="match status" value="1"/>
</dbReference>
<keyword evidence="4 7" id="KW-0554">One-carbon metabolism</keyword>
<proteinExistence type="inferred from homology"/>
<accession>A0A6A7K4D2</accession>
<feature type="domain" description="DHFR" evidence="8">
    <location>
        <begin position="1"/>
        <end position="161"/>
    </location>
</feature>
<dbReference type="Proteomes" id="UP000440004">
    <property type="component" value="Unassembled WGS sequence"/>
</dbReference>
<dbReference type="UniPathway" id="UPA00077">
    <property type="reaction ID" value="UER00158"/>
</dbReference>
<dbReference type="GO" id="GO:0046452">
    <property type="term" value="P:dihydrofolate metabolic process"/>
    <property type="evidence" value="ECO:0007669"/>
    <property type="project" value="TreeGrafter"/>
</dbReference>
<dbReference type="PANTHER" id="PTHR48069:SF3">
    <property type="entry name" value="DIHYDROFOLATE REDUCTASE"/>
    <property type="match status" value="1"/>
</dbReference>
<comment type="function">
    <text evidence="7">Key enzyme in folate metabolism. Catalyzes an essential reaction for de novo glycine and purine synthesis, and for DNA precursor synthesis.</text>
</comment>
<dbReference type="GO" id="GO:0046655">
    <property type="term" value="P:folic acid metabolic process"/>
    <property type="evidence" value="ECO:0007669"/>
    <property type="project" value="TreeGrafter"/>
</dbReference>
<evidence type="ECO:0000256" key="3">
    <source>
        <dbReference type="ARBA" id="ARBA00012856"/>
    </source>
</evidence>
<evidence type="ECO:0000313" key="10">
    <source>
        <dbReference type="Proteomes" id="UP000440004"/>
    </source>
</evidence>
<protein>
    <recommendedName>
        <fullName evidence="3 7">Dihydrofolate reductase</fullName>
        <ecNumber evidence="3 7">1.5.1.3</ecNumber>
    </recommendedName>
</protein>
<evidence type="ECO:0000256" key="7">
    <source>
        <dbReference type="PIRNR" id="PIRNR000194"/>
    </source>
</evidence>
<dbReference type="InterPro" id="IPR012259">
    <property type="entry name" value="DHFR"/>
</dbReference>
<dbReference type="PRINTS" id="PR00070">
    <property type="entry name" value="DHFR"/>
</dbReference>
<evidence type="ECO:0000256" key="5">
    <source>
        <dbReference type="ARBA" id="ARBA00022857"/>
    </source>
</evidence>
<evidence type="ECO:0000256" key="2">
    <source>
        <dbReference type="ARBA" id="ARBA00009539"/>
    </source>
</evidence>
<evidence type="ECO:0000256" key="4">
    <source>
        <dbReference type="ARBA" id="ARBA00022563"/>
    </source>
</evidence>
<keyword evidence="6 7" id="KW-0560">Oxidoreductase</keyword>
<dbReference type="EMBL" id="WHNX01000001">
    <property type="protein sequence ID" value="MPW24309.1"/>
    <property type="molecule type" value="Genomic_DNA"/>
</dbReference>
<dbReference type="SUPFAM" id="SSF53597">
    <property type="entry name" value="Dihydrofolate reductase-like"/>
    <property type="match status" value="1"/>
</dbReference>
<dbReference type="InterPro" id="IPR001796">
    <property type="entry name" value="DHFR_dom"/>
</dbReference>
<comment type="similarity">
    <text evidence="2 7">Belongs to the dihydrofolate reductase family.</text>
</comment>
<gene>
    <name evidence="9" type="ORF">GC105_00685</name>
</gene>
<dbReference type="GO" id="GO:0050661">
    <property type="term" value="F:NADP binding"/>
    <property type="evidence" value="ECO:0007669"/>
    <property type="project" value="InterPro"/>
</dbReference>
<keyword evidence="5 7" id="KW-0521">NADP</keyword>
<evidence type="ECO:0000313" key="9">
    <source>
        <dbReference type="EMBL" id="MPW24309.1"/>
    </source>
</evidence>
<keyword evidence="10" id="KW-1185">Reference proteome</keyword>
<dbReference type="InterPro" id="IPR024072">
    <property type="entry name" value="DHFR-like_dom_sf"/>
</dbReference>
<comment type="caution">
    <text evidence="9">The sequence shown here is derived from an EMBL/GenBank/DDBJ whole genome shotgun (WGS) entry which is preliminary data.</text>
</comment>
<dbReference type="GO" id="GO:0004146">
    <property type="term" value="F:dihydrofolate reductase activity"/>
    <property type="evidence" value="ECO:0007669"/>
    <property type="project" value="UniProtKB-EC"/>
</dbReference>
<dbReference type="PANTHER" id="PTHR48069">
    <property type="entry name" value="DIHYDROFOLATE REDUCTASE"/>
    <property type="match status" value="1"/>
</dbReference>